<dbReference type="PANTHER" id="PTHR43537:SF5">
    <property type="entry name" value="UXU OPERON TRANSCRIPTIONAL REGULATOR"/>
    <property type="match status" value="1"/>
</dbReference>
<evidence type="ECO:0000259" key="4">
    <source>
        <dbReference type="PROSITE" id="PS50949"/>
    </source>
</evidence>
<keyword evidence="2" id="KW-0238">DNA-binding</keyword>
<reference evidence="5 6" key="1">
    <citation type="submission" date="2017-05" db="EMBL/GenBank/DDBJ databases">
        <authorList>
            <person name="Varghese N."/>
            <person name="Submissions S."/>
        </authorList>
    </citation>
    <scope>NUCLEOTIDE SEQUENCE [LARGE SCALE GENOMIC DNA]</scope>
    <source>
        <strain evidence="5 6">DSM 15949</strain>
    </source>
</reference>
<organism evidence="5 6">
    <name type="scientific">Roseibium denhamense</name>
    <dbReference type="NCBI Taxonomy" id="76305"/>
    <lineage>
        <taxon>Bacteria</taxon>
        <taxon>Pseudomonadati</taxon>
        <taxon>Pseudomonadota</taxon>
        <taxon>Alphaproteobacteria</taxon>
        <taxon>Hyphomicrobiales</taxon>
        <taxon>Stappiaceae</taxon>
        <taxon>Roseibium</taxon>
    </lineage>
</organism>
<keyword evidence="1" id="KW-0805">Transcription regulation</keyword>
<comment type="caution">
    <text evidence="5">The sequence shown here is derived from an EMBL/GenBank/DDBJ whole genome shotgun (WGS) entry which is preliminary data.</text>
</comment>
<evidence type="ECO:0000313" key="5">
    <source>
        <dbReference type="EMBL" id="SMP24087.1"/>
    </source>
</evidence>
<evidence type="ECO:0000256" key="1">
    <source>
        <dbReference type="ARBA" id="ARBA00023015"/>
    </source>
</evidence>
<dbReference type="InterPro" id="IPR000524">
    <property type="entry name" value="Tscrpt_reg_HTH_GntR"/>
</dbReference>
<keyword evidence="3" id="KW-0804">Transcription</keyword>
<accession>A0ABY1P230</accession>
<dbReference type="PROSITE" id="PS50949">
    <property type="entry name" value="HTH_GNTR"/>
    <property type="match status" value="1"/>
</dbReference>
<dbReference type="SMART" id="SM00345">
    <property type="entry name" value="HTH_GNTR"/>
    <property type="match status" value="1"/>
</dbReference>
<proteinExistence type="predicted"/>
<evidence type="ECO:0000256" key="3">
    <source>
        <dbReference type="ARBA" id="ARBA00023163"/>
    </source>
</evidence>
<dbReference type="RefSeq" id="WP_155193736.1">
    <property type="nucleotide sequence ID" value="NZ_BAAAEA010000002.1"/>
</dbReference>
<keyword evidence="6" id="KW-1185">Reference proteome</keyword>
<evidence type="ECO:0000256" key="2">
    <source>
        <dbReference type="ARBA" id="ARBA00023125"/>
    </source>
</evidence>
<dbReference type="Pfam" id="PF00392">
    <property type="entry name" value="GntR"/>
    <property type="match status" value="1"/>
</dbReference>
<dbReference type="PANTHER" id="PTHR43537">
    <property type="entry name" value="TRANSCRIPTIONAL REGULATOR, GNTR FAMILY"/>
    <property type="match status" value="1"/>
</dbReference>
<dbReference type="SUPFAM" id="SSF46785">
    <property type="entry name" value="Winged helix' DNA-binding domain"/>
    <property type="match status" value="1"/>
</dbReference>
<evidence type="ECO:0000313" key="6">
    <source>
        <dbReference type="Proteomes" id="UP001157914"/>
    </source>
</evidence>
<dbReference type="Proteomes" id="UP001157914">
    <property type="component" value="Unassembled WGS sequence"/>
</dbReference>
<dbReference type="Gene3D" id="1.10.10.10">
    <property type="entry name" value="Winged helix-like DNA-binding domain superfamily/Winged helix DNA-binding domain"/>
    <property type="match status" value="1"/>
</dbReference>
<protein>
    <submittedName>
        <fullName evidence="5">Transcriptional regulator, GntR family</fullName>
    </submittedName>
</protein>
<feature type="domain" description="HTH gntR-type" evidence="4">
    <location>
        <begin position="8"/>
        <end position="75"/>
    </location>
</feature>
<gene>
    <name evidence="5" type="ORF">SAMN06265374_2368</name>
</gene>
<sequence length="207" mass="22793">MSQASHFDSKYTRTLDSLRRSICLAAPGAGMTLHETALTAEFGMSRTPIRQVLQRLAYERLVETKSGVGTVVTALKAENRERDRLVHAGMLRTAAELDIAELTIAQHSEVLALDGMMALATETDRALQFDVFSKIHGLLSELVPDLILQAAVSASFWRNVRWHMADQAENAGVALTALKRMTTLLTSYEARNGKDLILRLADGQGDR</sequence>
<dbReference type="InterPro" id="IPR036390">
    <property type="entry name" value="WH_DNA-bd_sf"/>
</dbReference>
<name>A0ABY1P230_9HYPH</name>
<dbReference type="EMBL" id="FXTT01000003">
    <property type="protein sequence ID" value="SMP24087.1"/>
    <property type="molecule type" value="Genomic_DNA"/>
</dbReference>
<dbReference type="InterPro" id="IPR036388">
    <property type="entry name" value="WH-like_DNA-bd_sf"/>
</dbReference>